<evidence type="ECO:0000313" key="3">
    <source>
        <dbReference type="Proteomes" id="UP000886998"/>
    </source>
</evidence>
<dbReference type="AlphaFoldDB" id="A0A8X7BYT4"/>
<accession>A0A8X7BYT4</accession>
<gene>
    <name evidence="2" type="ORF">TNIN_489451</name>
</gene>
<dbReference type="EMBL" id="BMAV01006038">
    <property type="protein sequence ID" value="GFY47627.1"/>
    <property type="molecule type" value="Genomic_DNA"/>
</dbReference>
<dbReference type="Proteomes" id="UP000886998">
    <property type="component" value="Unassembled WGS sequence"/>
</dbReference>
<evidence type="ECO:0000313" key="2">
    <source>
        <dbReference type="EMBL" id="GFY47627.1"/>
    </source>
</evidence>
<sequence length="105" mass="12091">MNDMSTVKIPACNLNDCVLWFTMCDSTFQLGCLKAITDSRTKFYYSIAHLPPKAVTIILDVIRNRDPVDPYETASMELIKQRGESLHQEIRKLLIREKVRDECPS</sequence>
<dbReference type="InterPro" id="IPR055469">
    <property type="entry name" value="DUF7041"/>
</dbReference>
<comment type="caution">
    <text evidence="2">The sequence shown here is derived from an EMBL/GenBank/DDBJ whole genome shotgun (WGS) entry which is preliminary data.</text>
</comment>
<dbReference type="Pfam" id="PF23055">
    <property type="entry name" value="DUF7041"/>
    <property type="match status" value="1"/>
</dbReference>
<proteinExistence type="predicted"/>
<keyword evidence="3" id="KW-1185">Reference proteome</keyword>
<dbReference type="OrthoDB" id="6431610at2759"/>
<name>A0A8X7BYT4_9ARAC</name>
<reference evidence="2" key="1">
    <citation type="submission" date="2020-08" db="EMBL/GenBank/DDBJ databases">
        <title>Multicomponent nature underlies the extraordinary mechanical properties of spider dragline silk.</title>
        <authorList>
            <person name="Kono N."/>
            <person name="Nakamura H."/>
            <person name="Mori M."/>
            <person name="Yoshida Y."/>
            <person name="Ohtoshi R."/>
            <person name="Malay A.D."/>
            <person name="Moran D.A.P."/>
            <person name="Tomita M."/>
            <person name="Numata K."/>
            <person name="Arakawa K."/>
        </authorList>
    </citation>
    <scope>NUCLEOTIDE SEQUENCE</scope>
</reference>
<evidence type="ECO:0000259" key="1">
    <source>
        <dbReference type="Pfam" id="PF23055"/>
    </source>
</evidence>
<feature type="domain" description="DUF7041" evidence="1">
    <location>
        <begin position="9"/>
        <end position="94"/>
    </location>
</feature>
<protein>
    <recommendedName>
        <fullName evidence="1">DUF7041 domain-containing protein</fullName>
    </recommendedName>
</protein>
<organism evidence="2 3">
    <name type="scientific">Trichonephila inaurata madagascariensis</name>
    <dbReference type="NCBI Taxonomy" id="2747483"/>
    <lineage>
        <taxon>Eukaryota</taxon>
        <taxon>Metazoa</taxon>
        <taxon>Ecdysozoa</taxon>
        <taxon>Arthropoda</taxon>
        <taxon>Chelicerata</taxon>
        <taxon>Arachnida</taxon>
        <taxon>Araneae</taxon>
        <taxon>Araneomorphae</taxon>
        <taxon>Entelegynae</taxon>
        <taxon>Araneoidea</taxon>
        <taxon>Nephilidae</taxon>
        <taxon>Trichonephila</taxon>
        <taxon>Trichonephila inaurata</taxon>
    </lineage>
</organism>